<name>A0A4Z2GTS0_9TELE</name>
<reference evidence="1 2" key="1">
    <citation type="submission" date="2019-03" db="EMBL/GenBank/DDBJ databases">
        <title>First draft genome of Liparis tanakae, snailfish: a comprehensive survey of snailfish specific genes.</title>
        <authorList>
            <person name="Kim W."/>
            <person name="Song I."/>
            <person name="Jeong J.-H."/>
            <person name="Kim D."/>
            <person name="Kim S."/>
            <person name="Ryu S."/>
            <person name="Song J.Y."/>
            <person name="Lee S.K."/>
        </authorList>
    </citation>
    <scope>NUCLEOTIDE SEQUENCE [LARGE SCALE GENOMIC DNA]</scope>
    <source>
        <tissue evidence="1">Muscle</tissue>
    </source>
</reference>
<dbReference type="EMBL" id="SRLO01000416">
    <property type="protein sequence ID" value="TNN57007.1"/>
    <property type="molecule type" value="Genomic_DNA"/>
</dbReference>
<proteinExistence type="predicted"/>
<keyword evidence="2" id="KW-1185">Reference proteome</keyword>
<evidence type="ECO:0000313" key="1">
    <source>
        <dbReference type="EMBL" id="TNN57007.1"/>
    </source>
</evidence>
<accession>A0A4Z2GTS0</accession>
<evidence type="ECO:0000313" key="2">
    <source>
        <dbReference type="Proteomes" id="UP000314294"/>
    </source>
</evidence>
<protein>
    <submittedName>
        <fullName evidence="1">Uncharacterized protein</fullName>
    </submittedName>
</protein>
<dbReference type="Proteomes" id="UP000314294">
    <property type="component" value="Unassembled WGS sequence"/>
</dbReference>
<organism evidence="1 2">
    <name type="scientific">Liparis tanakae</name>
    <name type="common">Tanaka's snailfish</name>
    <dbReference type="NCBI Taxonomy" id="230148"/>
    <lineage>
        <taxon>Eukaryota</taxon>
        <taxon>Metazoa</taxon>
        <taxon>Chordata</taxon>
        <taxon>Craniata</taxon>
        <taxon>Vertebrata</taxon>
        <taxon>Euteleostomi</taxon>
        <taxon>Actinopterygii</taxon>
        <taxon>Neopterygii</taxon>
        <taxon>Teleostei</taxon>
        <taxon>Neoteleostei</taxon>
        <taxon>Acanthomorphata</taxon>
        <taxon>Eupercaria</taxon>
        <taxon>Perciformes</taxon>
        <taxon>Cottioidei</taxon>
        <taxon>Cottales</taxon>
        <taxon>Liparidae</taxon>
        <taxon>Liparis</taxon>
    </lineage>
</organism>
<dbReference type="AlphaFoldDB" id="A0A4Z2GTS0"/>
<gene>
    <name evidence="1" type="ORF">EYF80_032818</name>
</gene>
<comment type="caution">
    <text evidence="1">The sequence shown here is derived from an EMBL/GenBank/DDBJ whole genome shotgun (WGS) entry which is preliminary data.</text>
</comment>
<sequence>MSLLHCTKKLPGCSASPWSPATDPSRCVITVPRSKGWWSLSLSSDREDDLLQLEINRLEINRLHLNAVQWDHLLLLFWRLLSTNKLP</sequence>